<dbReference type="EMBL" id="KE652367">
    <property type="protein sequence ID" value="EQL02028.1"/>
    <property type="molecule type" value="Genomic_DNA"/>
</dbReference>
<evidence type="ECO:0000313" key="3">
    <source>
        <dbReference type="Proteomes" id="UP000019374"/>
    </source>
</evidence>
<feature type="chain" id="PRO_5004596933" evidence="1">
    <location>
        <begin position="20"/>
        <end position="98"/>
    </location>
</feature>
<reference evidence="2 3" key="1">
    <citation type="journal article" date="2013" name="Chin. Sci. Bull.">
        <title>Genome survey uncovers the secrets of sex and lifestyle in caterpillar fungus.</title>
        <authorList>
            <person name="Hu X."/>
            <person name="Zhang Y."/>
            <person name="Xiao G."/>
            <person name="Zheng P."/>
            <person name="Xia Y."/>
            <person name="Zhang X."/>
            <person name="St Leger R.J."/>
            <person name="Liu X."/>
            <person name="Wang C."/>
        </authorList>
    </citation>
    <scope>NUCLEOTIDE SEQUENCE [LARGE SCALE GENOMIC DNA]</scope>
    <source>
        <strain evidence="3">Co18 / CGMCC 3.14243</strain>
        <tissue evidence="2">Fruit-body</tissue>
    </source>
</reference>
<keyword evidence="1" id="KW-0732">Signal</keyword>
<feature type="signal peptide" evidence="1">
    <location>
        <begin position="1"/>
        <end position="19"/>
    </location>
</feature>
<protein>
    <submittedName>
        <fullName evidence="2">Uncharacterized protein</fullName>
    </submittedName>
</protein>
<sequence length="98" mass="10483">MRFTLTFSLVFTLAALGAGAPSSPGEMASEGEPLAKRPNFKIIYRGASKEAEAASLAKRPNFKIIYRGAAAEAEAETGSLAKRPNFKIIYRGAADEDM</sequence>
<evidence type="ECO:0000313" key="2">
    <source>
        <dbReference type="EMBL" id="EQL02028.1"/>
    </source>
</evidence>
<name>T5AJM3_OPHSC</name>
<accession>T5AJM3</accession>
<organism evidence="2 3">
    <name type="scientific">Ophiocordyceps sinensis (strain Co18 / CGMCC 3.14243)</name>
    <name type="common">Yarsagumba caterpillar fungus</name>
    <name type="synonym">Hirsutella sinensis</name>
    <dbReference type="NCBI Taxonomy" id="911162"/>
    <lineage>
        <taxon>Eukaryota</taxon>
        <taxon>Fungi</taxon>
        <taxon>Dikarya</taxon>
        <taxon>Ascomycota</taxon>
        <taxon>Pezizomycotina</taxon>
        <taxon>Sordariomycetes</taxon>
        <taxon>Hypocreomycetidae</taxon>
        <taxon>Hypocreales</taxon>
        <taxon>Ophiocordycipitaceae</taxon>
        <taxon>Ophiocordyceps</taxon>
    </lineage>
</organism>
<evidence type="ECO:0000256" key="1">
    <source>
        <dbReference type="SAM" id="SignalP"/>
    </source>
</evidence>
<gene>
    <name evidence="2" type="ORF">OCS_02253</name>
</gene>
<dbReference type="HOGENOM" id="CLU_2334188_0_0_1"/>
<proteinExistence type="predicted"/>
<dbReference type="AlphaFoldDB" id="T5AJM3"/>
<dbReference type="Proteomes" id="UP000019374">
    <property type="component" value="Unassembled WGS sequence"/>
</dbReference>